<evidence type="ECO:0000313" key="2">
    <source>
        <dbReference type="EMBL" id="CAK0805897.1"/>
    </source>
</evidence>
<dbReference type="Proteomes" id="UP001189429">
    <property type="component" value="Unassembled WGS sequence"/>
</dbReference>
<evidence type="ECO:0008006" key="4">
    <source>
        <dbReference type="Google" id="ProtNLM"/>
    </source>
</evidence>
<keyword evidence="3" id="KW-1185">Reference proteome</keyword>
<sequence length="168" mass="17687">MSSPPRPARALPALFHPPPGRRGGRAWPRCGGWGARAPGAPPGSGVRAPSPRGVGALDPQGWGEAGPEIQGGCWTWRGVVGRRAVAIPAFVWPYSLAILAEMDGILRALCCLLVSRFSCCVEFLGLAGWAYHVTRTVAAFSRFLGFAALRGQAKHCTTVGRGCGIPSR</sequence>
<feature type="region of interest" description="Disordered" evidence="1">
    <location>
        <begin position="1"/>
        <end position="24"/>
    </location>
</feature>
<evidence type="ECO:0000256" key="1">
    <source>
        <dbReference type="SAM" id="MobiDB-lite"/>
    </source>
</evidence>
<name>A0ABN9QJC8_9DINO</name>
<reference evidence="2" key="1">
    <citation type="submission" date="2023-10" db="EMBL/GenBank/DDBJ databases">
        <authorList>
            <person name="Chen Y."/>
            <person name="Shah S."/>
            <person name="Dougan E. K."/>
            <person name="Thang M."/>
            <person name="Chan C."/>
        </authorList>
    </citation>
    <scope>NUCLEOTIDE SEQUENCE [LARGE SCALE GENOMIC DNA]</scope>
</reference>
<comment type="caution">
    <text evidence="2">The sequence shown here is derived from an EMBL/GenBank/DDBJ whole genome shotgun (WGS) entry which is preliminary data.</text>
</comment>
<protein>
    <recommendedName>
        <fullName evidence="4">Mannosyltransferase</fullName>
    </recommendedName>
</protein>
<dbReference type="EMBL" id="CAUYUJ010003582">
    <property type="protein sequence ID" value="CAK0805897.1"/>
    <property type="molecule type" value="Genomic_DNA"/>
</dbReference>
<gene>
    <name evidence="2" type="ORF">PCOR1329_LOCUS12306</name>
</gene>
<accession>A0ABN9QJC8</accession>
<proteinExistence type="predicted"/>
<organism evidence="2 3">
    <name type="scientific">Prorocentrum cordatum</name>
    <dbReference type="NCBI Taxonomy" id="2364126"/>
    <lineage>
        <taxon>Eukaryota</taxon>
        <taxon>Sar</taxon>
        <taxon>Alveolata</taxon>
        <taxon>Dinophyceae</taxon>
        <taxon>Prorocentrales</taxon>
        <taxon>Prorocentraceae</taxon>
        <taxon>Prorocentrum</taxon>
    </lineage>
</organism>
<evidence type="ECO:0000313" key="3">
    <source>
        <dbReference type="Proteomes" id="UP001189429"/>
    </source>
</evidence>